<dbReference type="OrthoDB" id="88561at2759"/>
<evidence type="ECO:0000313" key="2">
    <source>
        <dbReference type="EMBL" id="OWY94978.1"/>
    </source>
</evidence>
<dbReference type="AlphaFoldDB" id="A0A225UPS4"/>
<keyword evidence="3" id="KW-1185">Reference proteome</keyword>
<protein>
    <recommendedName>
        <fullName evidence="1">DUF7587 domain-containing protein</fullName>
    </recommendedName>
</protein>
<sequence length="148" mass="17163">MPSATAKIVAQFECDQTPSKLYRVRYSGNQSLKSRSRPAFTVSNDFKTAVEQHLTWCSCEPTPFVSLFGDQNHAMNWAHHLLEHGYHDVVLLEIDSSRLGPLFRVRDLVTNHKVQTTLPEYMYQDEYLVLRKIPRRSILNKISVELEK</sequence>
<organism evidence="2 3">
    <name type="scientific">Phytophthora megakarya</name>
    <dbReference type="NCBI Taxonomy" id="4795"/>
    <lineage>
        <taxon>Eukaryota</taxon>
        <taxon>Sar</taxon>
        <taxon>Stramenopiles</taxon>
        <taxon>Oomycota</taxon>
        <taxon>Peronosporomycetes</taxon>
        <taxon>Peronosporales</taxon>
        <taxon>Peronosporaceae</taxon>
        <taxon>Phytophthora</taxon>
    </lineage>
</organism>
<evidence type="ECO:0000313" key="3">
    <source>
        <dbReference type="Proteomes" id="UP000198211"/>
    </source>
</evidence>
<proteinExistence type="predicted"/>
<gene>
    <name evidence="2" type="ORF">PHMEG_00035151</name>
</gene>
<dbReference type="PANTHER" id="PTHR40781">
    <property type="match status" value="1"/>
</dbReference>
<accession>A0A225UPS4</accession>
<evidence type="ECO:0000259" key="1">
    <source>
        <dbReference type="Pfam" id="PF24494"/>
    </source>
</evidence>
<dbReference type="PANTHER" id="PTHR40781:SF1">
    <property type="match status" value="1"/>
</dbReference>
<comment type="caution">
    <text evidence="2">The sequence shown here is derived from an EMBL/GenBank/DDBJ whole genome shotgun (WGS) entry which is preliminary data.</text>
</comment>
<name>A0A225UPS4_9STRA</name>
<dbReference type="STRING" id="4795.A0A225UPS4"/>
<feature type="domain" description="DUF7587" evidence="1">
    <location>
        <begin position="37"/>
        <end position="145"/>
    </location>
</feature>
<dbReference type="EMBL" id="NBNE01013581">
    <property type="protein sequence ID" value="OWY94978.1"/>
    <property type="molecule type" value="Genomic_DNA"/>
</dbReference>
<dbReference type="Pfam" id="PF24494">
    <property type="entry name" value="DUF7587"/>
    <property type="match status" value="1"/>
</dbReference>
<reference evidence="3" key="1">
    <citation type="submission" date="2017-03" db="EMBL/GenBank/DDBJ databases">
        <title>Phytopthora megakarya and P. palmivora, two closely related causual agents of cacao black pod achieved similar genome size and gene model numbers by different mechanisms.</title>
        <authorList>
            <person name="Ali S."/>
            <person name="Shao J."/>
            <person name="Larry D.J."/>
            <person name="Kronmiller B."/>
            <person name="Shen D."/>
            <person name="Strem M.D."/>
            <person name="Melnick R.L."/>
            <person name="Guiltinan M.J."/>
            <person name="Tyler B.M."/>
            <person name="Meinhardt L.W."/>
            <person name="Bailey B.A."/>
        </authorList>
    </citation>
    <scope>NUCLEOTIDE SEQUENCE [LARGE SCALE GENOMIC DNA]</scope>
    <source>
        <strain evidence="3">zdho120</strain>
    </source>
</reference>
<dbReference type="InterPro" id="IPR056009">
    <property type="entry name" value="DUF7587"/>
</dbReference>
<dbReference type="Proteomes" id="UP000198211">
    <property type="component" value="Unassembled WGS sequence"/>
</dbReference>